<dbReference type="Gene3D" id="1.10.10.1410">
    <property type="match status" value="1"/>
</dbReference>
<accession>A0A830GJP8</accession>
<proteinExistence type="inferred from homology"/>
<dbReference type="InterPro" id="IPR038716">
    <property type="entry name" value="P1/P2_N_sf"/>
</dbReference>
<reference evidence="5" key="2">
    <citation type="submission" date="2020-09" db="EMBL/GenBank/DDBJ databases">
        <authorList>
            <person name="Sun Q."/>
            <person name="Ohkuma M."/>
        </authorList>
    </citation>
    <scope>NUCLEOTIDE SEQUENCE</scope>
    <source>
        <strain evidence="5">JCM 17820</strain>
    </source>
</reference>
<dbReference type="Proteomes" id="UP000605784">
    <property type="component" value="Unassembled WGS sequence"/>
</dbReference>
<dbReference type="RefSeq" id="WP_188996413.1">
    <property type="nucleotide sequence ID" value="NZ_BMOU01000002.1"/>
</dbReference>
<keyword evidence="2 5" id="KW-0689">Ribosomal protein</keyword>
<dbReference type="GO" id="GO:1990904">
    <property type="term" value="C:ribonucleoprotein complex"/>
    <property type="evidence" value="ECO:0007669"/>
    <property type="project" value="UniProtKB-KW"/>
</dbReference>
<name>A0A830GJP8_9EURY</name>
<evidence type="ECO:0000256" key="3">
    <source>
        <dbReference type="ARBA" id="ARBA00023274"/>
    </source>
</evidence>
<comment type="caution">
    <text evidence="5">The sequence shown here is derived from an EMBL/GenBank/DDBJ whole genome shotgun (WGS) entry which is preliminary data.</text>
</comment>
<evidence type="ECO:0000313" key="5">
    <source>
        <dbReference type="EMBL" id="GGN92567.1"/>
    </source>
</evidence>
<sequence length="133" mass="13422">MEYVYAALILHETGAEINESNLTAVLESAEADATTSRIKAVVAALEDVDLAATKAKTMATGGAAPAVPEADDDADIEPEAVPDDEETADSGSLDTLFEDSDEGDGTDDVGAASDGEQSPDAGEDAASDDETGA</sequence>
<dbReference type="GO" id="GO:0005840">
    <property type="term" value="C:ribosome"/>
    <property type="evidence" value="ECO:0007669"/>
    <property type="project" value="UniProtKB-KW"/>
</dbReference>
<feature type="region of interest" description="Disordered" evidence="4">
    <location>
        <begin position="56"/>
        <end position="133"/>
    </location>
</feature>
<protein>
    <submittedName>
        <fullName evidence="5">50S ribosomal protein P1</fullName>
    </submittedName>
</protein>
<keyword evidence="3" id="KW-0687">Ribonucleoprotein</keyword>
<evidence type="ECO:0000313" key="6">
    <source>
        <dbReference type="Proteomes" id="UP000605784"/>
    </source>
</evidence>
<gene>
    <name evidence="5" type="ORF">GCM10009030_16950</name>
</gene>
<feature type="compositionally biased region" description="Acidic residues" evidence="4">
    <location>
        <begin position="121"/>
        <end position="133"/>
    </location>
</feature>
<reference evidence="5" key="1">
    <citation type="journal article" date="2014" name="Int. J. Syst. Evol. Microbiol.">
        <title>Complete genome sequence of Corynebacterium casei LMG S-19264T (=DSM 44701T), isolated from a smear-ripened cheese.</title>
        <authorList>
            <consortium name="US DOE Joint Genome Institute (JGI-PGF)"/>
            <person name="Walter F."/>
            <person name="Albersmeier A."/>
            <person name="Kalinowski J."/>
            <person name="Ruckert C."/>
        </authorList>
    </citation>
    <scope>NUCLEOTIDE SEQUENCE</scope>
    <source>
        <strain evidence="5">JCM 17820</strain>
    </source>
</reference>
<evidence type="ECO:0000256" key="4">
    <source>
        <dbReference type="SAM" id="MobiDB-lite"/>
    </source>
</evidence>
<dbReference type="EMBL" id="BMOU01000002">
    <property type="protein sequence ID" value="GGN92567.1"/>
    <property type="molecule type" value="Genomic_DNA"/>
</dbReference>
<evidence type="ECO:0000256" key="2">
    <source>
        <dbReference type="ARBA" id="ARBA00022980"/>
    </source>
</evidence>
<organism evidence="5 6">
    <name type="scientific">Haloarcula pellucida</name>
    <dbReference type="NCBI Taxonomy" id="1427151"/>
    <lineage>
        <taxon>Archaea</taxon>
        <taxon>Methanobacteriati</taxon>
        <taxon>Methanobacteriota</taxon>
        <taxon>Stenosarchaea group</taxon>
        <taxon>Halobacteria</taxon>
        <taxon>Halobacteriales</taxon>
        <taxon>Haloarculaceae</taxon>
        <taxon>Haloarcula</taxon>
    </lineage>
</organism>
<feature type="compositionally biased region" description="Low complexity" evidence="4">
    <location>
        <begin position="56"/>
        <end position="68"/>
    </location>
</feature>
<keyword evidence="6" id="KW-1185">Reference proteome</keyword>
<comment type="similarity">
    <text evidence="1">Belongs to the eukaryotic ribosomal protein P1/P2 family.</text>
</comment>
<evidence type="ECO:0000256" key="1">
    <source>
        <dbReference type="ARBA" id="ARBA00005436"/>
    </source>
</evidence>
<dbReference type="AlphaFoldDB" id="A0A830GJP8"/>
<feature type="compositionally biased region" description="Acidic residues" evidence="4">
    <location>
        <begin position="96"/>
        <end position="107"/>
    </location>
</feature>
<feature type="compositionally biased region" description="Acidic residues" evidence="4">
    <location>
        <begin position="69"/>
        <end position="88"/>
    </location>
</feature>
<dbReference type="FunFam" id="1.10.10.1410:FF:000002">
    <property type="entry name" value="60S acidic ribosomal protein P2"/>
    <property type="match status" value="1"/>
</dbReference>